<evidence type="ECO:0000256" key="1">
    <source>
        <dbReference type="SAM" id="MobiDB-lite"/>
    </source>
</evidence>
<dbReference type="Proteomes" id="UP000267464">
    <property type="component" value="Unassembled WGS sequence"/>
</dbReference>
<dbReference type="AlphaFoldDB" id="A0A3N7HWB2"/>
<reference evidence="2 3" key="2">
    <citation type="submission" date="2018-12" db="EMBL/GenBank/DDBJ databases">
        <title>Rhizobacter gummiphilus sp. nov., a rubber-degrading bacterium isolated from the soil of a botanical garden in Japan.</title>
        <authorList>
            <person name="Shunsuke S.S."/>
        </authorList>
    </citation>
    <scope>NUCLEOTIDE SEQUENCE [LARGE SCALE GENOMIC DNA]</scope>
    <source>
        <strain evidence="2 3">S-16</strain>
    </source>
</reference>
<feature type="region of interest" description="Disordered" evidence="1">
    <location>
        <begin position="1"/>
        <end position="66"/>
    </location>
</feature>
<dbReference type="EMBL" id="QUSW01000001">
    <property type="protein sequence ID" value="RQP26668.1"/>
    <property type="molecule type" value="Genomic_DNA"/>
</dbReference>
<comment type="caution">
    <text evidence="2">The sequence shown here is derived from an EMBL/GenBank/DDBJ whole genome shotgun (WGS) entry which is preliminary data.</text>
</comment>
<keyword evidence="3" id="KW-1185">Reference proteome</keyword>
<gene>
    <name evidence="2" type="ORF">DZC73_06635</name>
</gene>
<feature type="compositionally biased region" description="Low complexity" evidence="1">
    <location>
        <begin position="1"/>
        <end position="17"/>
    </location>
</feature>
<proteinExistence type="predicted"/>
<sequence length="145" mass="15059">MAAASSGEAAASGEAVAPPVPPLPSATAWTASVPLRATPQFAASEDGAAPPEQSELAEQRSDEPLTVPADTHVFLEHTGEGAVLWMRDARGDAATLSPSLKFLLAESARQGVKVTGVRLNGRALAWPQLNSIPHSEHPQGEDHGR</sequence>
<protein>
    <submittedName>
        <fullName evidence="2">Uncharacterized protein</fullName>
    </submittedName>
</protein>
<organism evidence="2 3">
    <name type="scientific">Piscinibacter terrae</name>
    <dbReference type="NCBI Taxonomy" id="2496871"/>
    <lineage>
        <taxon>Bacteria</taxon>
        <taxon>Pseudomonadati</taxon>
        <taxon>Pseudomonadota</taxon>
        <taxon>Betaproteobacteria</taxon>
        <taxon>Burkholderiales</taxon>
        <taxon>Sphaerotilaceae</taxon>
        <taxon>Piscinibacter</taxon>
    </lineage>
</organism>
<name>A0A3N7HWB2_9BURK</name>
<reference evidence="2 3" key="1">
    <citation type="submission" date="2018-08" db="EMBL/GenBank/DDBJ databases">
        <authorList>
            <person name="Khan S.A."/>
            <person name="Jeon C.O."/>
            <person name="Chun B.H."/>
            <person name="Jeong S.E."/>
        </authorList>
    </citation>
    <scope>NUCLEOTIDE SEQUENCE [LARGE SCALE GENOMIC DNA]</scope>
    <source>
        <strain evidence="2 3">S-16</strain>
    </source>
</reference>
<evidence type="ECO:0000313" key="3">
    <source>
        <dbReference type="Proteomes" id="UP000267464"/>
    </source>
</evidence>
<evidence type="ECO:0000313" key="2">
    <source>
        <dbReference type="EMBL" id="RQP26668.1"/>
    </source>
</evidence>
<accession>A0A3N7HWB2</accession>